<dbReference type="InParanoid" id="A0A0G4GVW4"/>
<feature type="compositionally biased region" description="Basic and acidic residues" evidence="1">
    <location>
        <begin position="53"/>
        <end position="62"/>
    </location>
</feature>
<protein>
    <submittedName>
        <fullName evidence="2">Uncharacterized protein</fullName>
    </submittedName>
</protein>
<accession>A0A0G4GVW4</accession>
<evidence type="ECO:0000313" key="3">
    <source>
        <dbReference type="Proteomes" id="UP000041254"/>
    </source>
</evidence>
<organism evidence="2 3">
    <name type="scientific">Vitrella brassicaformis (strain CCMP3155)</name>
    <dbReference type="NCBI Taxonomy" id="1169540"/>
    <lineage>
        <taxon>Eukaryota</taxon>
        <taxon>Sar</taxon>
        <taxon>Alveolata</taxon>
        <taxon>Colpodellida</taxon>
        <taxon>Vitrellaceae</taxon>
        <taxon>Vitrella</taxon>
    </lineage>
</organism>
<dbReference type="Proteomes" id="UP000041254">
    <property type="component" value="Unassembled WGS sequence"/>
</dbReference>
<feature type="region of interest" description="Disordered" evidence="1">
    <location>
        <begin position="17"/>
        <end position="62"/>
    </location>
</feature>
<reference evidence="2 3" key="1">
    <citation type="submission" date="2014-11" db="EMBL/GenBank/DDBJ databases">
        <authorList>
            <person name="Zhu J."/>
            <person name="Qi W."/>
            <person name="Song R."/>
        </authorList>
    </citation>
    <scope>NUCLEOTIDE SEQUENCE [LARGE SCALE GENOMIC DNA]</scope>
</reference>
<dbReference type="VEuPathDB" id="CryptoDB:Vbra_18856"/>
<evidence type="ECO:0000256" key="1">
    <source>
        <dbReference type="SAM" id="MobiDB-lite"/>
    </source>
</evidence>
<evidence type="ECO:0000313" key="2">
    <source>
        <dbReference type="EMBL" id="CEM35098.1"/>
    </source>
</evidence>
<gene>
    <name evidence="2" type="ORF">Vbra_18856</name>
</gene>
<sequence>MMAYHFSHHTAGEVTSSLSWVSSRVSRRRTRGRRRSGNSRGCMCRSPSIGRNQPDESADRQRPKIVATVGVVHPALAGGGPRHALNPLHSPAPAPGDSSRLFVPVSYWGEGEDGIYASSLTQWDLAHWERKGAWWLVAWEAPEASCCCVELGRSMVRGMRKAKACVEAAAEDVGRRLKSLLH</sequence>
<keyword evidence="3" id="KW-1185">Reference proteome</keyword>
<name>A0A0G4GVW4_VITBC</name>
<proteinExistence type="predicted"/>
<dbReference type="EMBL" id="CDMY01000840">
    <property type="protein sequence ID" value="CEM35098.1"/>
    <property type="molecule type" value="Genomic_DNA"/>
</dbReference>
<feature type="compositionally biased region" description="Basic residues" evidence="1">
    <location>
        <begin position="25"/>
        <end position="37"/>
    </location>
</feature>
<dbReference type="AlphaFoldDB" id="A0A0G4GVW4"/>